<feature type="transmembrane region" description="Helical" evidence="5">
    <location>
        <begin position="668"/>
        <end position="691"/>
    </location>
</feature>
<evidence type="ECO:0000256" key="5">
    <source>
        <dbReference type="RuleBase" id="RU363032"/>
    </source>
</evidence>
<name>A0A2G6KCR8_9BACT</name>
<feature type="transmembrane region" description="Helical" evidence="5">
    <location>
        <begin position="298"/>
        <end position="319"/>
    </location>
</feature>
<evidence type="ECO:0000313" key="8">
    <source>
        <dbReference type="Proteomes" id="UP000230821"/>
    </source>
</evidence>
<dbReference type="GO" id="GO:0055085">
    <property type="term" value="P:transmembrane transport"/>
    <property type="evidence" value="ECO:0007669"/>
    <property type="project" value="InterPro"/>
</dbReference>
<feature type="domain" description="ABC transmembrane type-1" evidence="6">
    <location>
        <begin position="261"/>
        <end position="459"/>
    </location>
</feature>
<feature type="transmembrane region" description="Helical" evidence="5">
    <location>
        <begin position="85"/>
        <end position="105"/>
    </location>
</feature>
<dbReference type="GO" id="GO:0005886">
    <property type="term" value="C:plasma membrane"/>
    <property type="evidence" value="ECO:0007669"/>
    <property type="project" value="UniProtKB-SubCell"/>
</dbReference>
<dbReference type="PROSITE" id="PS50928">
    <property type="entry name" value="ABC_TM1"/>
    <property type="match status" value="2"/>
</dbReference>
<dbReference type="SUPFAM" id="SSF161098">
    <property type="entry name" value="MetI-like"/>
    <property type="match status" value="2"/>
</dbReference>
<feature type="transmembrane region" description="Helical" evidence="5">
    <location>
        <begin position="111"/>
        <end position="130"/>
    </location>
</feature>
<comment type="subcellular location">
    <subcellularLocation>
        <location evidence="5">Cell membrane</location>
        <topology evidence="5">Multi-pass membrane protein</topology>
    </subcellularLocation>
    <subcellularLocation>
        <location evidence="1">Membrane</location>
        <topology evidence="1">Multi-pass membrane protein</topology>
    </subcellularLocation>
</comment>
<accession>A0A2G6KCR8</accession>
<feature type="domain" description="ABC transmembrane type-1" evidence="6">
    <location>
        <begin position="542"/>
        <end position="732"/>
    </location>
</feature>
<dbReference type="CDD" id="cd06261">
    <property type="entry name" value="TM_PBP2"/>
    <property type="match status" value="2"/>
</dbReference>
<evidence type="ECO:0000256" key="1">
    <source>
        <dbReference type="ARBA" id="ARBA00004141"/>
    </source>
</evidence>
<organism evidence="7 8">
    <name type="scientific">candidate division KSB3 bacterium</name>
    <dbReference type="NCBI Taxonomy" id="2044937"/>
    <lineage>
        <taxon>Bacteria</taxon>
        <taxon>candidate division KSB3</taxon>
    </lineage>
</organism>
<gene>
    <name evidence="7" type="ORF">CSA56_12635</name>
</gene>
<dbReference type="EMBL" id="PDSK01000102">
    <property type="protein sequence ID" value="PIE33170.1"/>
    <property type="molecule type" value="Genomic_DNA"/>
</dbReference>
<dbReference type="PANTHER" id="PTHR43496:SF1">
    <property type="entry name" value="POLYGALACTURONAN_RHAMNOGALACTURONAN TRANSPORT SYSTEM PERMEASE PROTEIN YTEP"/>
    <property type="match status" value="1"/>
</dbReference>
<evidence type="ECO:0000313" key="7">
    <source>
        <dbReference type="EMBL" id="PIE33170.1"/>
    </source>
</evidence>
<keyword evidence="4 5" id="KW-0472">Membrane</keyword>
<keyword evidence="3 5" id="KW-1133">Transmembrane helix</keyword>
<keyword evidence="5" id="KW-0813">Transport</keyword>
<keyword evidence="2 5" id="KW-0812">Transmembrane</keyword>
<feature type="transmembrane region" description="Helical" evidence="5">
    <location>
        <begin position="49"/>
        <end position="73"/>
    </location>
</feature>
<feature type="transmembrane region" description="Helical" evidence="5">
    <location>
        <begin position="542"/>
        <end position="568"/>
    </location>
</feature>
<feature type="transmembrane region" description="Helical" evidence="5">
    <location>
        <begin position="142"/>
        <end position="165"/>
    </location>
</feature>
<evidence type="ECO:0000256" key="4">
    <source>
        <dbReference type="ARBA" id="ARBA00023136"/>
    </source>
</evidence>
<feature type="transmembrane region" description="Helical" evidence="5">
    <location>
        <begin position="604"/>
        <end position="622"/>
    </location>
</feature>
<comment type="similarity">
    <text evidence="5">Belongs to the binding-protein-dependent transport system permease family.</text>
</comment>
<evidence type="ECO:0000256" key="3">
    <source>
        <dbReference type="ARBA" id="ARBA00022989"/>
    </source>
</evidence>
<comment type="caution">
    <text evidence="7">The sequence shown here is derived from an EMBL/GenBank/DDBJ whole genome shotgun (WGS) entry which is preliminary data.</text>
</comment>
<feature type="transmembrane region" description="Helical" evidence="5">
    <location>
        <begin position="498"/>
        <end position="522"/>
    </location>
</feature>
<evidence type="ECO:0000259" key="6">
    <source>
        <dbReference type="PROSITE" id="PS50928"/>
    </source>
</evidence>
<feature type="transmembrane region" description="Helical" evidence="5">
    <location>
        <begin position="711"/>
        <end position="736"/>
    </location>
</feature>
<feature type="transmembrane region" description="Helical" evidence="5">
    <location>
        <begin position="12"/>
        <end position="29"/>
    </location>
</feature>
<dbReference type="PANTHER" id="PTHR43496">
    <property type="entry name" value="PROTEIN LPLB"/>
    <property type="match status" value="1"/>
</dbReference>
<proteinExistence type="inferred from homology"/>
<protein>
    <submittedName>
        <fullName evidence="7">ABC transporter permease</fullName>
    </submittedName>
</protein>
<evidence type="ECO:0000256" key="2">
    <source>
        <dbReference type="ARBA" id="ARBA00022692"/>
    </source>
</evidence>
<sequence length="749" mass="82837">MTQHINLKKERAVWIGSCVLLVLLSLFPFSSQQGSLLTVFRHGNFTSTIWNLLGDMPLLGLLLAIVFINIGLAIVQMAHERQKSYLFLGVNLLGILLFIIQFVALRPDVPLGFGSFLLFFGLLFTLARALSRLGLIMGDAFISGSILSISILLVIFILLPLFVILGRSVIVTSFELTEASLQDLKHEGIPHDVWNGLQHLKDQKVYTSKAFWKAVEKDIGRDQTIKYKDSILKHTHVAKRVFRLSNFTATLRAYPSTWRILKNSIMMASSVGFLSTLIGLSFALVIERSRFKYKRFMQGFSLLPIITPPFVVGLAIIFMLGRTGYLSYGIFKVRSSFIFGYPGIVLAQTLSFAPMAYLILAGVVRSLDSALEEASYTMGANRWYTFRRVIWPLIRPGVANAFLISVIESLADFANPILLGGDFDVLSTSIYLAIIGRYDEVLAASLGIVLLSITLTTFLVQRYWVGKRSYVTITGKPSRRTPLPLPKGLDYSMLGLSLVWVVLTMTLYGSVFLGGFVKLWGINNSLTLMHYKRFLVDGFESYITTIKLAALSAPLTAVLGLLIAYLVSRYHFFGKGTFEFTSMLSFAIPGTVVGIGYVMSFNTAPLLFTGTAAILVICFIFRNMPVGIRSAMAALQQIDRALEEASITLGASNFRTFHKIVLPLIRPAVFSGLVFSFVRAMTAISAVIFLVTARTKLSTTVILGRIEAGKLGLATAYCTLMILTMIVAIVFMHVIVQRMTGVGKTQTLS</sequence>
<dbReference type="InterPro" id="IPR035906">
    <property type="entry name" value="MetI-like_sf"/>
</dbReference>
<feature type="transmembrane region" description="Helical" evidence="5">
    <location>
        <begin position="339"/>
        <end position="360"/>
    </location>
</feature>
<feature type="transmembrane region" description="Helical" evidence="5">
    <location>
        <begin position="441"/>
        <end position="460"/>
    </location>
</feature>
<feature type="transmembrane region" description="Helical" evidence="5">
    <location>
        <begin position="265"/>
        <end position="286"/>
    </location>
</feature>
<reference evidence="7 8" key="1">
    <citation type="submission" date="2017-10" db="EMBL/GenBank/DDBJ databases">
        <title>Novel microbial diversity and functional potential in the marine mammal oral microbiome.</title>
        <authorList>
            <person name="Dudek N.K."/>
            <person name="Sun C.L."/>
            <person name="Burstein D."/>
            <person name="Kantor R.S."/>
            <person name="Aliaga Goltsman D.S."/>
            <person name="Bik E.M."/>
            <person name="Thomas B.C."/>
            <person name="Banfield J.F."/>
            <person name="Relman D.A."/>
        </authorList>
    </citation>
    <scope>NUCLEOTIDE SEQUENCE [LARGE SCALE GENOMIC DNA]</scope>
    <source>
        <strain evidence="7">DOLJORAL78_47_16</strain>
    </source>
</reference>
<dbReference type="Gene3D" id="1.10.3720.10">
    <property type="entry name" value="MetI-like"/>
    <property type="match status" value="2"/>
</dbReference>
<dbReference type="InterPro" id="IPR000515">
    <property type="entry name" value="MetI-like"/>
</dbReference>
<feature type="transmembrane region" description="Helical" evidence="5">
    <location>
        <begin position="580"/>
        <end position="598"/>
    </location>
</feature>
<dbReference type="Pfam" id="PF00528">
    <property type="entry name" value="BPD_transp_1"/>
    <property type="match status" value="2"/>
</dbReference>
<dbReference type="AlphaFoldDB" id="A0A2G6KCR8"/>
<dbReference type="Proteomes" id="UP000230821">
    <property type="component" value="Unassembled WGS sequence"/>
</dbReference>